<gene>
    <name evidence="2" type="ORF">GPECTOR_1g341</name>
</gene>
<keyword evidence="1" id="KW-0472">Membrane</keyword>
<keyword evidence="1" id="KW-1133">Transmembrane helix</keyword>
<dbReference type="EMBL" id="LSYV01000002">
    <property type="protein sequence ID" value="KXZ56385.1"/>
    <property type="molecule type" value="Genomic_DNA"/>
</dbReference>
<organism evidence="2 3">
    <name type="scientific">Gonium pectorale</name>
    <name type="common">Green alga</name>
    <dbReference type="NCBI Taxonomy" id="33097"/>
    <lineage>
        <taxon>Eukaryota</taxon>
        <taxon>Viridiplantae</taxon>
        <taxon>Chlorophyta</taxon>
        <taxon>core chlorophytes</taxon>
        <taxon>Chlorophyceae</taxon>
        <taxon>CS clade</taxon>
        <taxon>Chlamydomonadales</taxon>
        <taxon>Volvocaceae</taxon>
        <taxon>Gonium</taxon>
    </lineage>
</organism>
<dbReference type="Proteomes" id="UP000075714">
    <property type="component" value="Unassembled WGS sequence"/>
</dbReference>
<evidence type="ECO:0000313" key="2">
    <source>
        <dbReference type="EMBL" id="KXZ56385.1"/>
    </source>
</evidence>
<proteinExistence type="predicted"/>
<dbReference type="AlphaFoldDB" id="A0A150H2X3"/>
<accession>A0A150H2X3</accession>
<dbReference type="OrthoDB" id="546154at2759"/>
<keyword evidence="3" id="KW-1185">Reference proteome</keyword>
<protein>
    <submittedName>
        <fullName evidence="2">Uncharacterized protein</fullName>
    </submittedName>
</protein>
<evidence type="ECO:0000313" key="3">
    <source>
        <dbReference type="Proteomes" id="UP000075714"/>
    </source>
</evidence>
<comment type="caution">
    <text evidence="2">The sequence shown here is derived from an EMBL/GenBank/DDBJ whole genome shotgun (WGS) entry which is preliminary data.</text>
</comment>
<reference evidence="3" key="1">
    <citation type="journal article" date="2016" name="Nat. Commun.">
        <title>The Gonium pectorale genome demonstrates co-option of cell cycle regulation during the evolution of multicellularity.</title>
        <authorList>
            <person name="Hanschen E.R."/>
            <person name="Marriage T.N."/>
            <person name="Ferris P.J."/>
            <person name="Hamaji T."/>
            <person name="Toyoda A."/>
            <person name="Fujiyama A."/>
            <person name="Neme R."/>
            <person name="Noguchi H."/>
            <person name="Minakuchi Y."/>
            <person name="Suzuki M."/>
            <person name="Kawai-Toyooka H."/>
            <person name="Smith D.R."/>
            <person name="Sparks H."/>
            <person name="Anderson J."/>
            <person name="Bakaric R."/>
            <person name="Luria V."/>
            <person name="Karger A."/>
            <person name="Kirschner M.W."/>
            <person name="Durand P.M."/>
            <person name="Michod R.E."/>
            <person name="Nozaki H."/>
            <person name="Olson B.J."/>
        </authorList>
    </citation>
    <scope>NUCLEOTIDE SEQUENCE [LARGE SCALE GENOMIC DNA]</scope>
    <source>
        <strain evidence="3">NIES-2863</strain>
    </source>
</reference>
<name>A0A150H2X3_GONPE</name>
<evidence type="ECO:0000256" key="1">
    <source>
        <dbReference type="SAM" id="Phobius"/>
    </source>
</evidence>
<sequence>MQCIQRSPFAVGQGLGHRLGKKPSSRLCIIQAAKKPPTGERLDERGVISKDNSGRQNIFPTASKAYYSSPTSGAVASSGLGGTQGVGVIAAALAIVALATVGVVSKQSAETLTQVNDGYSGESLTAIATRLAKTL</sequence>
<keyword evidence="1" id="KW-0812">Transmembrane</keyword>
<feature type="transmembrane region" description="Helical" evidence="1">
    <location>
        <begin position="85"/>
        <end position="104"/>
    </location>
</feature>